<reference evidence="1" key="1">
    <citation type="journal article" date="2015" name="Nature">
        <title>Complex archaea that bridge the gap between prokaryotes and eukaryotes.</title>
        <authorList>
            <person name="Spang A."/>
            <person name="Saw J.H."/>
            <person name="Jorgensen S.L."/>
            <person name="Zaremba-Niedzwiedzka K."/>
            <person name="Martijn J."/>
            <person name="Lind A.E."/>
            <person name="van Eijk R."/>
            <person name="Schleper C."/>
            <person name="Guy L."/>
            <person name="Ettema T.J."/>
        </authorList>
    </citation>
    <scope>NUCLEOTIDE SEQUENCE</scope>
</reference>
<accession>A0A0F9G3B4</accession>
<evidence type="ECO:0000313" key="1">
    <source>
        <dbReference type="EMBL" id="KKL57792.1"/>
    </source>
</evidence>
<name>A0A0F9G3B4_9ZZZZ</name>
<sequence length="136" mass="14793">GALRVATALDDFIIDVSVAVAGGVTGIGVGNRGRTVIGRDPFFWRYESGVLWLHLRSAHSWWTGARRSRGQHAPTYAALRSLVQERAGDYVEEPTTKGVGEFGSMRMYGFDLVKASDATPDIVQIDPKILTVARSS</sequence>
<dbReference type="EMBL" id="LAZR01030043">
    <property type="protein sequence ID" value="KKL57792.1"/>
    <property type="molecule type" value="Genomic_DNA"/>
</dbReference>
<protein>
    <submittedName>
        <fullName evidence="1">Uncharacterized protein</fullName>
    </submittedName>
</protein>
<comment type="caution">
    <text evidence="1">The sequence shown here is derived from an EMBL/GenBank/DDBJ whole genome shotgun (WGS) entry which is preliminary data.</text>
</comment>
<feature type="non-terminal residue" evidence="1">
    <location>
        <position position="1"/>
    </location>
</feature>
<gene>
    <name evidence="1" type="ORF">LCGC14_2231900</name>
</gene>
<dbReference type="AlphaFoldDB" id="A0A0F9G3B4"/>
<organism evidence="1">
    <name type="scientific">marine sediment metagenome</name>
    <dbReference type="NCBI Taxonomy" id="412755"/>
    <lineage>
        <taxon>unclassified sequences</taxon>
        <taxon>metagenomes</taxon>
        <taxon>ecological metagenomes</taxon>
    </lineage>
</organism>
<proteinExistence type="predicted"/>